<reference evidence="3 4" key="1">
    <citation type="submission" date="2024-03" db="EMBL/GenBank/DDBJ databases">
        <title>Human intestinal bacterial collection.</title>
        <authorList>
            <person name="Pauvert C."/>
            <person name="Hitch T.C.A."/>
            <person name="Clavel T."/>
        </authorList>
    </citation>
    <scope>NUCLEOTIDE SEQUENCE [LARGE SCALE GENOMIC DNA]</scope>
    <source>
        <strain evidence="3 4">CLA-SR-H021</strain>
    </source>
</reference>
<dbReference type="PROSITE" id="PS51186">
    <property type="entry name" value="GNAT"/>
    <property type="match status" value="1"/>
</dbReference>
<proteinExistence type="predicted"/>
<dbReference type="InterPro" id="IPR050769">
    <property type="entry name" value="NAT_camello-type"/>
</dbReference>
<keyword evidence="4" id="KW-1185">Reference proteome</keyword>
<evidence type="ECO:0000313" key="3">
    <source>
        <dbReference type="EMBL" id="MEQ2428451.1"/>
    </source>
</evidence>
<organism evidence="3 4">
    <name type="scientific">Enterocloster hominis</name>
    <name type="common">ex Hitch et al. 2024</name>
    <dbReference type="NCBI Taxonomy" id="1917870"/>
    <lineage>
        <taxon>Bacteria</taxon>
        <taxon>Bacillati</taxon>
        <taxon>Bacillota</taxon>
        <taxon>Clostridia</taxon>
        <taxon>Lachnospirales</taxon>
        <taxon>Lachnospiraceae</taxon>
        <taxon>Enterocloster</taxon>
    </lineage>
</organism>
<accession>A0ABV1DDJ0</accession>
<dbReference type="PANTHER" id="PTHR13947">
    <property type="entry name" value="GNAT FAMILY N-ACETYLTRANSFERASE"/>
    <property type="match status" value="1"/>
</dbReference>
<feature type="domain" description="N-acetyltransferase" evidence="2">
    <location>
        <begin position="1"/>
        <end position="73"/>
    </location>
</feature>
<evidence type="ECO:0000256" key="1">
    <source>
        <dbReference type="ARBA" id="ARBA00022679"/>
    </source>
</evidence>
<dbReference type="Gene3D" id="3.40.630.30">
    <property type="match status" value="1"/>
</dbReference>
<dbReference type="InterPro" id="IPR016181">
    <property type="entry name" value="Acyl_CoA_acyltransferase"/>
</dbReference>
<keyword evidence="1" id="KW-0808">Transferase</keyword>
<dbReference type="EMBL" id="JBBMFM010000182">
    <property type="protein sequence ID" value="MEQ2428451.1"/>
    <property type="molecule type" value="Genomic_DNA"/>
</dbReference>
<dbReference type="PANTHER" id="PTHR13947:SF37">
    <property type="entry name" value="LD18367P"/>
    <property type="match status" value="1"/>
</dbReference>
<dbReference type="InterPro" id="IPR000182">
    <property type="entry name" value="GNAT_dom"/>
</dbReference>
<sequence length="73" mass="8049">MIKNIMGIAVADSYRKRGVGKALLEGIETWARESGAHGVRLVSGAARTQAHEFYNRCGYGGGRQQVNFKKMLH</sequence>
<dbReference type="CDD" id="cd04301">
    <property type="entry name" value="NAT_SF"/>
    <property type="match status" value="1"/>
</dbReference>
<protein>
    <submittedName>
        <fullName evidence="3">GNAT family N-acetyltransferase</fullName>
    </submittedName>
</protein>
<dbReference type="Proteomes" id="UP001454086">
    <property type="component" value="Unassembled WGS sequence"/>
</dbReference>
<dbReference type="RefSeq" id="WP_025482178.1">
    <property type="nucleotide sequence ID" value="NZ_JBBMFM010000182.1"/>
</dbReference>
<dbReference type="Pfam" id="PF00583">
    <property type="entry name" value="Acetyltransf_1"/>
    <property type="match status" value="1"/>
</dbReference>
<evidence type="ECO:0000313" key="4">
    <source>
        <dbReference type="Proteomes" id="UP001454086"/>
    </source>
</evidence>
<evidence type="ECO:0000259" key="2">
    <source>
        <dbReference type="PROSITE" id="PS51186"/>
    </source>
</evidence>
<gene>
    <name evidence="3" type="ORF">WMQ36_26180</name>
</gene>
<dbReference type="SUPFAM" id="SSF55729">
    <property type="entry name" value="Acyl-CoA N-acyltransferases (Nat)"/>
    <property type="match status" value="1"/>
</dbReference>
<comment type="caution">
    <text evidence="3">The sequence shown here is derived from an EMBL/GenBank/DDBJ whole genome shotgun (WGS) entry which is preliminary data.</text>
</comment>
<name>A0ABV1DDJ0_9FIRM</name>